<organism evidence="1 2">
    <name type="scientific">Dactylosporangium maewongense</name>
    <dbReference type="NCBI Taxonomy" id="634393"/>
    <lineage>
        <taxon>Bacteria</taxon>
        <taxon>Bacillati</taxon>
        <taxon>Actinomycetota</taxon>
        <taxon>Actinomycetes</taxon>
        <taxon>Micromonosporales</taxon>
        <taxon>Micromonosporaceae</taxon>
        <taxon>Dactylosporangium</taxon>
    </lineage>
</organism>
<proteinExistence type="predicted"/>
<evidence type="ECO:0000313" key="1">
    <source>
        <dbReference type="EMBL" id="GAA1519800.1"/>
    </source>
</evidence>
<dbReference type="Proteomes" id="UP001501470">
    <property type="component" value="Unassembled WGS sequence"/>
</dbReference>
<sequence>MKEWVSGTKSRYLVLHDYGMGGLWWWVWARSPEDILDAVAEVEVVTDDTIVQRMGSDELDEVDLDALPGSPLADLHEQRLAHRDLPGYGVLANRGLLYLRDASPDYDGVVHLAELGPDGRRLRAVEQRPDGDCLRTDDWPFNPPIDLRDPQYVPMQISAEAFEDAWRRARPDADAP</sequence>
<gene>
    <name evidence="1" type="ORF">GCM10009827_039100</name>
</gene>
<dbReference type="EMBL" id="BAAAQD010000007">
    <property type="protein sequence ID" value="GAA1519800.1"/>
    <property type="molecule type" value="Genomic_DNA"/>
</dbReference>
<accession>A0ABN2AJD0</accession>
<keyword evidence="2" id="KW-1185">Reference proteome</keyword>
<comment type="caution">
    <text evidence="1">The sequence shown here is derived from an EMBL/GenBank/DDBJ whole genome shotgun (WGS) entry which is preliminary data.</text>
</comment>
<reference evidence="1 2" key="1">
    <citation type="journal article" date="2019" name="Int. J. Syst. Evol. Microbiol.">
        <title>The Global Catalogue of Microorganisms (GCM) 10K type strain sequencing project: providing services to taxonomists for standard genome sequencing and annotation.</title>
        <authorList>
            <consortium name="The Broad Institute Genomics Platform"/>
            <consortium name="The Broad Institute Genome Sequencing Center for Infectious Disease"/>
            <person name="Wu L."/>
            <person name="Ma J."/>
        </authorList>
    </citation>
    <scope>NUCLEOTIDE SEQUENCE [LARGE SCALE GENOMIC DNA]</scope>
    <source>
        <strain evidence="1 2">JCM 15933</strain>
    </source>
</reference>
<dbReference type="RefSeq" id="WP_344503405.1">
    <property type="nucleotide sequence ID" value="NZ_BAAAQD010000007.1"/>
</dbReference>
<protein>
    <submittedName>
        <fullName evidence="1">Uncharacterized protein</fullName>
    </submittedName>
</protein>
<name>A0ABN2AJD0_9ACTN</name>
<evidence type="ECO:0000313" key="2">
    <source>
        <dbReference type="Proteomes" id="UP001501470"/>
    </source>
</evidence>